<protein>
    <submittedName>
        <fullName evidence="2">DUF1737 domain-containing protein</fullName>
    </submittedName>
</protein>
<dbReference type="Pfam" id="PF08410">
    <property type="entry name" value="DUF1737"/>
    <property type="match status" value="1"/>
</dbReference>
<dbReference type="Proteomes" id="UP001393056">
    <property type="component" value="Unassembled WGS sequence"/>
</dbReference>
<accession>A0ABU9I5K9</accession>
<sequence>MKEYKVILASSTLDLEQKVNDHLKMNWQLQGGVSITYNRGRGSNEIFYVQAIVK</sequence>
<proteinExistence type="predicted"/>
<keyword evidence="3" id="KW-1185">Reference proteome</keyword>
<dbReference type="InterPro" id="IPR013619">
    <property type="entry name" value="DUF1737"/>
</dbReference>
<evidence type="ECO:0000313" key="2">
    <source>
        <dbReference type="EMBL" id="MEL1247696.1"/>
    </source>
</evidence>
<comment type="caution">
    <text evidence="2">The sequence shown here is derived from an EMBL/GenBank/DDBJ whole genome shotgun (WGS) entry which is preliminary data.</text>
</comment>
<dbReference type="RefSeq" id="WP_341682731.1">
    <property type="nucleotide sequence ID" value="NZ_JBBYHT010000002.1"/>
</dbReference>
<feature type="domain" description="DUF1737" evidence="1">
    <location>
        <begin position="1"/>
        <end position="54"/>
    </location>
</feature>
<evidence type="ECO:0000313" key="3">
    <source>
        <dbReference type="Proteomes" id="UP001393056"/>
    </source>
</evidence>
<dbReference type="EMBL" id="JBBYHT010000002">
    <property type="protein sequence ID" value="MEL1247696.1"/>
    <property type="molecule type" value="Genomic_DNA"/>
</dbReference>
<name>A0ABU9I5K9_9FLAO</name>
<reference evidence="2 3" key="1">
    <citation type="submission" date="2024-04" db="EMBL/GenBank/DDBJ databases">
        <title>Flavobacterium sp. DGU41 16S ribosomal RNA gene Genome sequencing and assembly.</title>
        <authorList>
            <person name="Park S."/>
        </authorList>
    </citation>
    <scope>NUCLEOTIDE SEQUENCE [LARGE SCALE GENOMIC DNA]</scope>
    <source>
        <strain evidence="2 3">DGU41</strain>
    </source>
</reference>
<evidence type="ECO:0000259" key="1">
    <source>
        <dbReference type="Pfam" id="PF08410"/>
    </source>
</evidence>
<gene>
    <name evidence="2" type="ORF">AAEO58_06525</name>
</gene>
<organism evidence="2 3">
    <name type="scientific">Flavobacterium helocola</name>
    <dbReference type="NCBI Taxonomy" id="3139139"/>
    <lineage>
        <taxon>Bacteria</taxon>
        <taxon>Pseudomonadati</taxon>
        <taxon>Bacteroidota</taxon>
        <taxon>Flavobacteriia</taxon>
        <taxon>Flavobacteriales</taxon>
        <taxon>Flavobacteriaceae</taxon>
        <taxon>Flavobacterium</taxon>
    </lineage>
</organism>